<accession>A0AA97PNS4</accession>
<dbReference type="InterPro" id="IPR046497">
    <property type="entry name" value="DUF6590"/>
</dbReference>
<dbReference type="Pfam" id="PF20233">
    <property type="entry name" value="DUF6590"/>
    <property type="match status" value="1"/>
</dbReference>
<dbReference type="EMBL" id="JH793350">
    <property type="protein sequence ID" value="ELQ41402.1"/>
    <property type="molecule type" value="Genomic_DNA"/>
</dbReference>
<feature type="compositionally biased region" description="Basic and acidic residues" evidence="1">
    <location>
        <begin position="31"/>
        <end position="42"/>
    </location>
</feature>
<feature type="domain" description="DUF6590" evidence="2">
    <location>
        <begin position="255"/>
        <end position="399"/>
    </location>
</feature>
<sequence length="425" mass="47648">MASRAKSKSKRNSDKREHSLYSNEAEPGFDYDERTLDHSHQYEEEEYANNTYEPHPGNYNEHHMDEQATTPRTKHSKDEGLSTSYECEETPDAGAHEATAALSDLTITNETSTENADGTEAQEDEVHDNQYGYTSKGKNKQTAGVEDEYGYEESAGFEISTKPAKQVTFGEANDYGDHYEMYEDTVEASKRDYYSLDQVGESSTAATDTYQGEHTEYTPEVDILANAPKGPRLSAAIQPRIKDTRSGFKTHDSVYFVPGNVFKTLWPEPMGTSSRYTTVVQAEEKGKSIHVSTRRFIIVGNADNQSYCVPIFTYGKQGCKKKGLKPHRHGMVYSGEVPPEPLKNEPQLGYDPVRVYMEPGQQDLMGESRVNYSMLCTVQHNVKALFIGFISQDELENVVQPAVYSILDGARGKTSKHSKERGKGR</sequence>
<feature type="compositionally biased region" description="Polar residues" evidence="1">
    <location>
        <begin position="105"/>
        <end position="116"/>
    </location>
</feature>
<feature type="compositionally biased region" description="Basic residues" evidence="1">
    <location>
        <begin position="1"/>
        <end position="10"/>
    </location>
</feature>
<name>A0AA97PNS4_PYRO3</name>
<protein>
    <recommendedName>
        <fullName evidence="2">DUF6590 domain-containing protein</fullName>
    </recommendedName>
</protein>
<gene>
    <name evidence="3" type="ORF">OOU_Y34scaffold00283g96</name>
</gene>
<evidence type="ECO:0000256" key="1">
    <source>
        <dbReference type="SAM" id="MobiDB-lite"/>
    </source>
</evidence>
<dbReference type="PANTHER" id="PTHR35391">
    <property type="entry name" value="C2H2-TYPE DOMAIN-CONTAINING PROTEIN-RELATED"/>
    <property type="match status" value="1"/>
</dbReference>
<dbReference type="Proteomes" id="UP000011086">
    <property type="component" value="Unassembled WGS sequence"/>
</dbReference>
<dbReference type="PANTHER" id="PTHR35391:SF5">
    <property type="entry name" value="DUF6590 DOMAIN-CONTAINING PROTEIN"/>
    <property type="match status" value="1"/>
</dbReference>
<proteinExistence type="predicted"/>
<evidence type="ECO:0000313" key="3">
    <source>
        <dbReference type="EMBL" id="ELQ41402.1"/>
    </source>
</evidence>
<feature type="region of interest" description="Disordered" evidence="1">
    <location>
        <begin position="1"/>
        <end position="92"/>
    </location>
</feature>
<feature type="region of interest" description="Disordered" evidence="1">
    <location>
        <begin position="105"/>
        <end position="143"/>
    </location>
</feature>
<dbReference type="AlphaFoldDB" id="A0AA97PNS4"/>
<organism evidence="3">
    <name type="scientific">Pyricularia oryzae (strain Y34)</name>
    <name type="common">Rice blast fungus</name>
    <name type="synonym">Magnaporthe oryzae</name>
    <dbReference type="NCBI Taxonomy" id="1143189"/>
    <lineage>
        <taxon>Eukaryota</taxon>
        <taxon>Fungi</taxon>
        <taxon>Dikarya</taxon>
        <taxon>Ascomycota</taxon>
        <taxon>Pezizomycotina</taxon>
        <taxon>Sordariomycetes</taxon>
        <taxon>Sordariomycetidae</taxon>
        <taxon>Magnaporthales</taxon>
        <taxon>Pyriculariaceae</taxon>
        <taxon>Pyricularia</taxon>
    </lineage>
</organism>
<evidence type="ECO:0000259" key="2">
    <source>
        <dbReference type="Pfam" id="PF20233"/>
    </source>
</evidence>
<reference evidence="3" key="1">
    <citation type="journal article" date="2012" name="PLoS Genet.">
        <title>Comparative analysis of the genomes of two field isolates of the rice blast fungus Magnaporthe oryzae.</title>
        <authorList>
            <person name="Xue M."/>
            <person name="Yang J."/>
            <person name="Li Z."/>
            <person name="Hu S."/>
            <person name="Yao N."/>
            <person name="Dean R.A."/>
            <person name="Zhao W."/>
            <person name="Shen M."/>
            <person name="Zhang H."/>
            <person name="Li C."/>
            <person name="Liu L."/>
            <person name="Cao L."/>
            <person name="Xu X."/>
            <person name="Xing Y."/>
            <person name="Hsiang T."/>
            <person name="Zhang Z."/>
            <person name="Xu J.R."/>
            <person name="Peng Y.L."/>
        </authorList>
    </citation>
    <scope>NUCLEOTIDE SEQUENCE</scope>
    <source>
        <strain evidence="3">Y34</strain>
    </source>
</reference>